<organism evidence="1">
    <name type="scientific">marine sediment metagenome</name>
    <dbReference type="NCBI Taxonomy" id="412755"/>
    <lineage>
        <taxon>unclassified sequences</taxon>
        <taxon>metagenomes</taxon>
        <taxon>ecological metagenomes</taxon>
    </lineage>
</organism>
<accession>A0A0F9GM52</accession>
<dbReference type="EMBL" id="LAZR01017543">
    <property type="protein sequence ID" value="KKL99969.1"/>
    <property type="molecule type" value="Genomic_DNA"/>
</dbReference>
<evidence type="ECO:0000313" key="1">
    <source>
        <dbReference type="EMBL" id="KKL99969.1"/>
    </source>
</evidence>
<name>A0A0F9GM52_9ZZZZ</name>
<dbReference type="AlphaFoldDB" id="A0A0F9GM52"/>
<proteinExistence type="predicted"/>
<gene>
    <name evidence="1" type="ORF">LCGC14_1809140</name>
</gene>
<comment type="caution">
    <text evidence="1">The sequence shown here is derived from an EMBL/GenBank/DDBJ whole genome shotgun (WGS) entry which is preliminary data.</text>
</comment>
<protein>
    <submittedName>
        <fullName evidence="1">Uncharacterized protein</fullName>
    </submittedName>
</protein>
<sequence>MSPYTEAHFAAALLHCGPHVMDCKECAKGSQGCPNTTVYRHRVYSYFFELFPEMVRQSHIRASVPDVQGVSVADTPRHEWMRFWDEYQAWVKS</sequence>
<reference evidence="1" key="1">
    <citation type="journal article" date="2015" name="Nature">
        <title>Complex archaea that bridge the gap between prokaryotes and eukaryotes.</title>
        <authorList>
            <person name="Spang A."/>
            <person name="Saw J.H."/>
            <person name="Jorgensen S.L."/>
            <person name="Zaremba-Niedzwiedzka K."/>
            <person name="Martijn J."/>
            <person name="Lind A.E."/>
            <person name="van Eijk R."/>
            <person name="Schleper C."/>
            <person name="Guy L."/>
            <person name="Ettema T.J."/>
        </authorList>
    </citation>
    <scope>NUCLEOTIDE SEQUENCE</scope>
</reference>